<dbReference type="EMBL" id="KV417510">
    <property type="protein sequence ID" value="KZP27087.1"/>
    <property type="molecule type" value="Genomic_DNA"/>
</dbReference>
<accession>A0A166QF93</accession>
<dbReference type="SUPFAM" id="SSF48403">
    <property type="entry name" value="Ankyrin repeat"/>
    <property type="match status" value="1"/>
</dbReference>
<feature type="repeat" description="ANK" evidence="2">
    <location>
        <begin position="427"/>
        <end position="456"/>
    </location>
</feature>
<dbReference type="InterPro" id="IPR002110">
    <property type="entry name" value="Ankyrin_rpt"/>
</dbReference>
<proteinExistence type="predicted"/>
<dbReference type="InterPro" id="IPR056884">
    <property type="entry name" value="NPHP3-like_N"/>
</dbReference>
<dbReference type="Pfam" id="PF24883">
    <property type="entry name" value="NPHP3_N"/>
    <property type="match status" value="1"/>
</dbReference>
<reference evidence="4 5" key="1">
    <citation type="journal article" date="2016" name="Mol. Biol. Evol.">
        <title>Comparative Genomics of Early-Diverging Mushroom-Forming Fungi Provides Insights into the Origins of Lignocellulose Decay Capabilities.</title>
        <authorList>
            <person name="Nagy L.G."/>
            <person name="Riley R."/>
            <person name="Tritt A."/>
            <person name="Adam C."/>
            <person name="Daum C."/>
            <person name="Floudas D."/>
            <person name="Sun H."/>
            <person name="Yadav J.S."/>
            <person name="Pangilinan J."/>
            <person name="Larsson K.H."/>
            <person name="Matsuura K."/>
            <person name="Barry K."/>
            <person name="Labutti K."/>
            <person name="Kuo R."/>
            <person name="Ohm R.A."/>
            <person name="Bhattacharya S.S."/>
            <person name="Shirouzu T."/>
            <person name="Yoshinaga Y."/>
            <person name="Martin F.M."/>
            <person name="Grigoriev I.V."/>
            <person name="Hibbett D.S."/>
        </authorList>
    </citation>
    <scope>NUCLEOTIDE SEQUENCE [LARGE SCALE GENOMIC DNA]</scope>
    <source>
        <strain evidence="4 5">CBS 109695</strain>
    </source>
</reference>
<evidence type="ECO:0000256" key="2">
    <source>
        <dbReference type="PROSITE-ProRule" id="PRU00023"/>
    </source>
</evidence>
<dbReference type="PANTHER" id="PTHR10039">
    <property type="entry name" value="AMELOGENIN"/>
    <property type="match status" value="1"/>
</dbReference>
<keyword evidence="5" id="KW-1185">Reference proteome</keyword>
<gene>
    <name evidence="4" type="ORF">FIBSPDRAFT_656848</name>
</gene>
<protein>
    <submittedName>
        <fullName evidence="4">Ankyrin</fullName>
    </submittedName>
</protein>
<keyword evidence="2" id="KW-0040">ANK repeat</keyword>
<dbReference type="AlphaFoldDB" id="A0A166QF93"/>
<name>A0A166QF93_9AGAM</name>
<feature type="domain" description="Nephrocystin 3-like N-terminal" evidence="3">
    <location>
        <begin position="3"/>
        <end position="42"/>
    </location>
</feature>
<dbReference type="OrthoDB" id="7464126at2759"/>
<evidence type="ECO:0000313" key="5">
    <source>
        <dbReference type="Proteomes" id="UP000076532"/>
    </source>
</evidence>
<dbReference type="Proteomes" id="UP000076532">
    <property type="component" value="Unassembled WGS sequence"/>
</dbReference>
<dbReference type="Gene3D" id="1.25.40.20">
    <property type="entry name" value="Ankyrin repeat-containing domain"/>
    <property type="match status" value="1"/>
</dbReference>
<feature type="repeat" description="ANK" evidence="2">
    <location>
        <begin position="394"/>
        <end position="423"/>
    </location>
</feature>
<evidence type="ECO:0000256" key="1">
    <source>
        <dbReference type="ARBA" id="ARBA00022737"/>
    </source>
</evidence>
<evidence type="ECO:0000313" key="4">
    <source>
        <dbReference type="EMBL" id="KZP27087.1"/>
    </source>
</evidence>
<dbReference type="PROSITE" id="PS50297">
    <property type="entry name" value="ANK_REP_REGION"/>
    <property type="match status" value="2"/>
</dbReference>
<organism evidence="4 5">
    <name type="scientific">Athelia psychrophila</name>
    <dbReference type="NCBI Taxonomy" id="1759441"/>
    <lineage>
        <taxon>Eukaryota</taxon>
        <taxon>Fungi</taxon>
        <taxon>Dikarya</taxon>
        <taxon>Basidiomycota</taxon>
        <taxon>Agaricomycotina</taxon>
        <taxon>Agaricomycetes</taxon>
        <taxon>Agaricomycetidae</taxon>
        <taxon>Atheliales</taxon>
        <taxon>Atheliaceae</taxon>
        <taxon>Athelia</taxon>
    </lineage>
</organism>
<dbReference type="InterPro" id="IPR036770">
    <property type="entry name" value="Ankyrin_rpt-contain_sf"/>
</dbReference>
<feature type="non-terminal residue" evidence="4">
    <location>
        <position position="1"/>
    </location>
</feature>
<keyword evidence="1" id="KW-0677">Repeat</keyword>
<sequence length="480" mass="53925">FERMFIIIDTIDECTNREKTLAWIEQLTQRKRGNIQALFSSRPEQDIIEKFRCMAYIARVTLNSKLADEDIETYIDAMLSNMIRWDAQTIALVKGALITDSDGMFRWVAFQISELSKCRTWRAVDDQLQNLPKDLEGMYERALLNSPHQRDLKRCLMWLAFSSRPLESEEVADVVTVDLPSNGLPSYDPNLRYFSTEDMLITCSGFVTETELDPKAYPWKPIRVIKLAHMSVKDYLVSDHIKAGAASYFSLNAMLAHSLITKTCLAYLSHLRSFRVRSLNDSVLECFPLGPYAAKYWMKHMQLGGGEEEHLSQMKECIFSLNDTRALATWVRLKDADPDVDFSQAKFEKIPAYIASPLYYACISGLTSVVQTLLDHNAIIWLLDVNAQGGFYGNALQAASEGGRDAIVRLLLDKGADVNAQGSFYGNALQAASYEGHDEIVRSLLENGADVNAQGGFYGNALQAASHGGHDVIVRLLLDK</sequence>
<dbReference type="Pfam" id="PF12796">
    <property type="entry name" value="Ank_2"/>
    <property type="match status" value="1"/>
</dbReference>
<dbReference type="SMART" id="SM00248">
    <property type="entry name" value="ANK"/>
    <property type="match status" value="3"/>
</dbReference>
<dbReference type="STRING" id="436010.A0A166QF93"/>
<evidence type="ECO:0000259" key="3">
    <source>
        <dbReference type="Pfam" id="PF24883"/>
    </source>
</evidence>
<dbReference type="PANTHER" id="PTHR10039:SF16">
    <property type="entry name" value="GPI INOSITOL-DEACYLASE"/>
    <property type="match status" value="1"/>
</dbReference>
<feature type="non-terminal residue" evidence="4">
    <location>
        <position position="480"/>
    </location>
</feature>
<dbReference type="PROSITE" id="PS50088">
    <property type="entry name" value="ANK_REPEAT"/>
    <property type="match status" value="2"/>
</dbReference>